<feature type="binding site" evidence="7">
    <location>
        <begin position="418"/>
        <end position="425"/>
    </location>
    <ligand>
        <name>ATP</name>
        <dbReference type="ChEBI" id="CHEBI:30616"/>
    </ligand>
</feature>
<name>A0AAV9EZJ1_ACOCL</name>
<dbReference type="FunFam" id="1.10.418.10:FF:000073">
    <property type="entry name" value="Kinesin-like protein KIN-14L"/>
    <property type="match status" value="1"/>
</dbReference>
<dbReference type="SUPFAM" id="SSF47576">
    <property type="entry name" value="Calponin-homology domain, CH-domain"/>
    <property type="match status" value="1"/>
</dbReference>
<dbReference type="Gene3D" id="3.40.850.10">
    <property type="entry name" value="Kinesin motor domain"/>
    <property type="match status" value="1"/>
</dbReference>
<dbReference type="GO" id="GO:0008017">
    <property type="term" value="F:microtubule binding"/>
    <property type="evidence" value="ECO:0007669"/>
    <property type="project" value="InterPro"/>
</dbReference>
<dbReference type="InterPro" id="IPR001752">
    <property type="entry name" value="Kinesin_motor_dom"/>
</dbReference>
<accession>A0AAV9EZJ1</accession>
<feature type="compositionally biased region" description="Basic and acidic residues" evidence="9">
    <location>
        <begin position="871"/>
        <end position="881"/>
    </location>
</feature>
<keyword evidence="4 7" id="KW-0067">ATP-binding</keyword>
<dbReference type="CDD" id="cd21203">
    <property type="entry name" value="CH_AtKIN14-like"/>
    <property type="match status" value="1"/>
</dbReference>
<keyword evidence="3 7" id="KW-0547">Nucleotide-binding</keyword>
<comment type="similarity">
    <text evidence="1">Belongs to the TRAFAC class myosin-kinesin ATPase superfamily. Kinesin family. KIN-14 subfamily.</text>
</comment>
<evidence type="ECO:0000256" key="4">
    <source>
        <dbReference type="ARBA" id="ARBA00022840"/>
    </source>
</evidence>
<feature type="domain" description="Kinesin motor" evidence="11">
    <location>
        <begin position="339"/>
        <end position="663"/>
    </location>
</feature>
<dbReference type="GO" id="GO:0005524">
    <property type="term" value="F:ATP binding"/>
    <property type="evidence" value="ECO:0007669"/>
    <property type="project" value="UniProtKB-UniRule"/>
</dbReference>
<evidence type="ECO:0000256" key="9">
    <source>
        <dbReference type="SAM" id="MobiDB-lite"/>
    </source>
</evidence>
<dbReference type="InterPro" id="IPR036961">
    <property type="entry name" value="Kinesin_motor_dom_sf"/>
</dbReference>
<evidence type="ECO:0000256" key="7">
    <source>
        <dbReference type="PROSITE-ProRule" id="PRU00283"/>
    </source>
</evidence>
<feature type="compositionally biased region" description="Polar residues" evidence="9">
    <location>
        <begin position="908"/>
        <end position="919"/>
    </location>
</feature>
<evidence type="ECO:0000256" key="1">
    <source>
        <dbReference type="ARBA" id="ARBA00010899"/>
    </source>
</evidence>
<feature type="region of interest" description="Disordered" evidence="9">
    <location>
        <begin position="803"/>
        <end position="958"/>
    </location>
</feature>
<dbReference type="SMART" id="SM00033">
    <property type="entry name" value="CH"/>
    <property type="match status" value="1"/>
</dbReference>
<evidence type="ECO:0000256" key="5">
    <source>
        <dbReference type="ARBA" id="ARBA00023054"/>
    </source>
</evidence>
<dbReference type="PANTHER" id="PTHR47972">
    <property type="entry name" value="KINESIN-LIKE PROTEIN KLP-3"/>
    <property type="match status" value="1"/>
</dbReference>
<dbReference type="Proteomes" id="UP001180020">
    <property type="component" value="Unassembled WGS sequence"/>
</dbReference>
<keyword evidence="2" id="KW-0493">Microtubule</keyword>
<dbReference type="PROSITE" id="PS50067">
    <property type="entry name" value="KINESIN_MOTOR_2"/>
    <property type="match status" value="1"/>
</dbReference>
<organism evidence="12 13">
    <name type="scientific">Acorus calamus</name>
    <name type="common">Sweet flag</name>
    <dbReference type="NCBI Taxonomy" id="4465"/>
    <lineage>
        <taxon>Eukaryota</taxon>
        <taxon>Viridiplantae</taxon>
        <taxon>Streptophyta</taxon>
        <taxon>Embryophyta</taxon>
        <taxon>Tracheophyta</taxon>
        <taxon>Spermatophyta</taxon>
        <taxon>Magnoliopsida</taxon>
        <taxon>Liliopsida</taxon>
        <taxon>Acoraceae</taxon>
        <taxon>Acorus</taxon>
    </lineage>
</organism>
<dbReference type="GO" id="GO:0003777">
    <property type="term" value="F:microtubule motor activity"/>
    <property type="evidence" value="ECO:0007669"/>
    <property type="project" value="InterPro"/>
</dbReference>
<evidence type="ECO:0000313" key="12">
    <source>
        <dbReference type="EMBL" id="KAK1318812.1"/>
    </source>
</evidence>
<evidence type="ECO:0000256" key="2">
    <source>
        <dbReference type="ARBA" id="ARBA00022701"/>
    </source>
</evidence>
<feature type="compositionally biased region" description="Polar residues" evidence="9">
    <location>
        <begin position="831"/>
        <end position="852"/>
    </location>
</feature>
<evidence type="ECO:0000259" key="11">
    <source>
        <dbReference type="PROSITE" id="PS50067"/>
    </source>
</evidence>
<dbReference type="GO" id="GO:0007018">
    <property type="term" value="P:microtubule-based movement"/>
    <property type="evidence" value="ECO:0007669"/>
    <property type="project" value="InterPro"/>
</dbReference>
<dbReference type="EMBL" id="JAUJYO010000004">
    <property type="protein sequence ID" value="KAK1318812.1"/>
    <property type="molecule type" value="Genomic_DNA"/>
</dbReference>
<dbReference type="GO" id="GO:0005874">
    <property type="term" value="C:microtubule"/>
    <property type="evidence" value="ECO:0007669"/>
    <property type="project" value="UniProtKB-KW"/>
</dbReference>
<dbReference type="InterPro" id="IPR036872">
    <property type="entry name" value="CH_dom_sf"/>
</dbReference>
<evidence type="ECO:0000259" key="10">
    <source>
        <dbReference type="PROSITE" id="PS50021"/>
    </source>
</evidence>
<dbReference type="SUPFAM" id="SSF52540">
    <property type="entry name" value="P-loop containing nucleoside triphosphate hydrolases"/>
    <property type="match status" value="1"/>
</dbReference>
<dbReference type="PANTHER" id="PTHR47972:SF4">
    <property type="entry name" value="KINESIN-LIKE PROTEIN KIN-14L"/>
    <property type="match status" value="1"/>
</dbReference>
<dbReference type="PRINTS" id="PR00380">
    <property type="entry name" value="KINESINHEAVY"/>
</dbReference>
<dbReference type="Pfam" id="PF00307">
    <property type="entry name" value="CH"/>
    <property type="match status" value="1"/>
</dbReference>
<dbReference type="SMART" id="SM00129">
    <property type="entry name" value="KISc"/>
    <property type="match status" value="1"/>
</dbReference>
<dbReference type="Gene3D" id="1.10.418.10">
    <property type="entry name" value="Calponin-like domain"/>
    <property type="match status" value="1"/>
</dbReference>
<dbReference type="AlphaFoldDB" id="A0AAV9EZJ1"/>
<feature type="coiled-coil region" evidence="8">
    <location>
        <begin position="270"/>
        <end position="297"/>
    </location>
</feature>
<dbReference type="InterPro" id="IPR027417">
    <property type="entry name" value="P-loop_NTPase"/>
</dbReference>
<reference evidence="12" key="2">
    <citation type="submission" date="2023-06" db="EMBL/GenBank/DDBJ databases">
        <authorList>
            <person name="Ma L."/>
            <person name="Liu K.-W."/>
            <person name="Li Z."/>
            <person name="Hsiao Y.-Y."/>
            <person name="Qi Y."/>
            <person name="Fu T."/>
            <person name="Tang G."/>
            <person name="Zhang D."/>
            <person name="Sun W.-H."/>
            <person name="Liu D.-K."/>
            <person name="Li Y."/>
            <person name="Chen G.-Z."/>
            <person name="Liu X.-D."/>
            <person name="Liao X.-Y."/>
            <person name="Jiang Y.-T."/>
            <person name="Yu X."/>
            <person name="Hao Y."/>
            <person name="Huang J."/>
            <person name="Zhao X.-W."/>
            <person name="Ke S."/>
            <person name="Chen Y.-Y."/>
            <person name="Wu W.-L."/>
            <person name="Hsu J.-L."/>
            <person name="Lin Y.-F."/>
            <person name="Huang M.-D."/>
            <person name="Li C.-Y."/>
            <person name="Huang L."/>
            <person name="Wang Z.-W."/>
            <person name="Zhao X."/>
            <person name="Zhong W.-Y."/>
            <person name="Peng D.-H."/>
            <person name="Ahmad S."/>
            <person name="Lan S."/>
            <person name="Zhang J.-S."/>
            <person name="Tsai W.-C."/>
            <person name="Van De Peer Y."/>
            <person name="Liu Z.-J."/>
        </authorList>
    </citation>
    <scope>NUCLEOTIDE SEQUENCE</scope>
    <source>
        <strain evidence="12">CP</strain>
        <tissue evidence="12">Leaves</tissue>
    </source>
</reference>
<feature type="domain" description="Calponin-homology (CH)" evidence="10">
    <location>
        <begin position="15"/>
        <end position="137"/>
    </location>
</feature>
<keyword evidence="5 8" id="KW-0175">Coiled coil</keyword>
<keyword evidence="6 7" id="KW-0505">Motor protein</keyword>
<dbReference type="InterPro" id="IPR001715">
    <property type="entry name" value="CH_dom"/>
</dbReference>
<dbReference type="FunFam" id="3.40.850.10:FF:000044">
    <property type="entry name" value="p-loop containing nucleoside triphosphate hydrolases superfamily protein"/>
    <property type="match status" value="1"/>
</dbReference>
<evidence type="ECO:0000256" key="8">
    <source>
        <dbReference type="SAM" id="Coils"/>
    </source>
</evidence>
<dbReference type="PROSITE" id="PS50021">
    <property type="entry name" value="CH"/>
    <property type="match status" value="1"/>
</dbReference>
<evidence type="ECO:0000313" key="13">
    <source>
        <dbReference type="Proteomes" id="UP001180020"/>
    </source>
</evidence>
<dbReference type="InterPro" id="IPR027640">
    <property type="entry name" value="Kinesin-like_fam"/>
</dbReference>
<comment type="caution">
    <text evidence="12">The sequence shown here is derived from an EMBL/GenBank/DDBJ whole genome shotgun (WGS) entry which is preliminary data.</text>
</comment>
<keyword evidence="13" id="KW-1185">Reference proteome</keyword>
<protein>
    <submittedName>
        <fullName evidence="12">Kinesin-4</fullName>
    </submittedName>
</protein>
<feature type="coiled-coil region" evidence="8">
    <location>
        <begin position="670"/>
        <end position="697"/>
    </location>
</feature>
<evidence type="ECO:0000256" key="6">
    <source>
        <dbReference type="ARBA" id="ARBA00023175"/>
    </source>
</evidence>
<proteinExistence type="inferred from homology"/>
<sequence length="958" mass="106464">MADPSRVARKAEEAAARRSQAVRWLESTVGPLGIPAWPSEREFVACLRSGLVLCNAVNKIQPGAVSKVIENPVQGVVGESQPLPAYQYFENVRNFLVAVEELKLPVFEACDLERDALDAGSTTKIVDCVLGLKAYQEWRQCGGECVGGIGAWKHLRSPIVPHMIGRAHSQAIPTPVDSRRCLDLSGASQEILKGEDQTDAVVKSLVDNLFDSKENVDHNLFRLLRNGNQDRVKIFHKIMSSCLEEDCLGEYLEHFKTDSGKGNINRMQLLETHEKELKELKALLSGTKKEFEALQFQLQSDLTQLSGEVCNFSAAARGYHVAIKENRKLYNMLQDLKGNIKVYCRIKPSFNAGVRSVIDFIGSDGSLMIVDPLKPSRKSFQFNKVFGPTATQEEVYKDTQTLIRSVMDGYNVCIFAYGQTGSGKTHTMCGPLNGEIKDMGINYKALSDLFEISSMRKNTVRYEVRVQMVEIYNEQVRDLLPDDPSSNNNRLEIRSCLGNGGICLPDGSMHLVESTRDVLNLMELGEKNRSVSSTAINDRSSRSHSVLIVHVQGHEISGSTLRSCLHLVDLAGSERVDKSEVTGDRLKEAQHINKSLSCLGDVISALGQKSSHIPYRNSKLTQLLQDSLGGKAKVLMLAHVSPEADFYGETISTLKFAQRVSSVELGTAHVNKESNEIQELKEQVDSLKQALAVKEGEGTLQSRKFRETRPENLTLTTERSLRPRRLSIENYSVPKNEQLLKTPLVRPKAEVEYTPVRFRRLSLEGTYSANKDQTQNQKLDVQTRCHDLDTGLENGNNLASESQVSKIVRRTRTSLPLPKTPEPLNKVDEAISSNEPHVTNTSQLPSSTTLRSKGSHIRKSLQTIGKMINGSDRRNHQHTPEKISSMKGRSEVDVKSPTTDNARALRRQSLTNVHTSISRANRRSSLGGRSIVPYPDENQALKTPPAVQASGKAPKRWL</sequence>
<gene>
    <name evidence="12" type="primary">ATK4</name>
    <name evidence="12" type="ORF">QJS10_CPB04g00336</name>
</gene>
<dbReference type="Pfam" id="PF00225">
    <property type="entry name" value="Kinesin"/>
    <property type="match status" value="1"/>
</dbReference>
<reference evidence="12" key="1">
    <citation type="journal article" date="2023" name="Nat. Commun.">
        <title>Diploid and tetraploid genomes of Acorus and the evolution of monocots.</title>
        <authorList>
            <person name="Ma L."/>
            <person name="Liu K.W."/>
            <person name="Li Z."/>
            <person name="Hsiao Y.Y."/>
            <person name="Qi Y."/>
            <person name="Fu T."/>
            <person name="Tang G.D."/>
            <person name="Zhang D."/>
            <person name="Sun W.H."/>
            <person name="Liu D.K."/>
            <person name="Li Y."/>
            <person name="Chen G.Z."/>
            <person name="Liu X.D."/>
            <person name="Liao X.Y."/>
            <person name="Jiang Y.T."/>
            <person name="Yu X."/>
            <person name="Hao Y."/>
            <person name="Huang J."/>
            <person name="Zhao X.W."/>
            <person name="Ke S."/>
            <person name="Chen Y.Y."/>
            <person name="Wu W.L."/>
            <person name="Hsu J.L."/>
            <person name="Lin Y.F."/>
            <person name="Huang M.D."/>
            <person name="Li C.Y."/>
            <person name="Huang L."/>
            <person name="Wang Z.W."/>
            <person name="Zhao X."/>
            <person name="Zhong W.Y."/>
            <person name="Peng D.H."/>
            <person name="Ahmad S."/>
            <person name="Lan S."/>
            <person name="Zhang J.S."/>
            <person name="Tsai W.C."/>
            <person name="Van de Peer Y."/>
            <person name="Liu Z.J."/>
        </authorList>
    </citation>
    <scope>NUCLEOTIDE SEQUENCE</scope>
    <source>
        <strain evidence="12">CP</strain>
    </source>
</reference>
<evidence type="ECO:0000256" key="3">
    <source>
        <dbReference type="ARBA" id="ARBA00022741"/>
    </source>
</evidence>